<dbReference type="AlphaFoldDB" id="A0A8K0DEE2"/>
<sequence>MKRKHIFRQIVIKTPEKYWELYFKIGEIRKLGTKWILINIKGVMNHLKKIQGISSCKRIHRKKGKVPNSVLVKRESFYRTTDPTKRFETLLKQRKRLEQVTLTELALDPELGWIVPIFTENQENEHAESTTDEECECAVTDNVDFV</sequence>
<dbReference type="Proteomes" id="UP000801492">
    <property type="component" value="Unassembled WGS sequence"/>
</dbReference>
<gene>
    <name evidence="1" type="ORF">ILUMI_06988</name>
</gene>
<proteinExistence type="predicted"/>
<evidence type="ECO:0000313" key="1">
    <source>
        <dbReference type="EMBL" id="KAF2899185.1"/>
    </source>
</evidence>
<accession>A0A8K0DEE2</accession>
<dbReference type="OrthoDB" id="6779103at2759"/>
<evidence type="ECO:0000313" key="2">
    <source>
        <dbReference type="Proteomes" id="UP000801492"/>
    </source>
</evidence>
<keyword evidence="2" id="KW-1185">Reference proteome</keyword>
<name>A0A8K0DEE2_IGNLU</name>
<organism evidence="1 2">
    <name type="scientific">Ignelater luminosus</name>
    <name type="common">Cucubano</name>
    <name type="synonym">Pyrophorus luminosus</name>
    <dbReference type="NCBI Taxonomy" id="2038154"/>
    <lineage>
        <taxon>Eukaryota</taxon>
        <taxon>Metazoa</taxon>
        <taxon>Ecdysozoa</taxon>
        <taxon>Arthropoda</taxon>
        <taxon>Hexapoda</taxon>
        <taxon>Insecta</taxon>
        <taxon>Pterygota</taxon>
        <taxon>Neoptera</taxon>
        <taxon>Endopterygota</taxon>
        <taxon>Coleoptera</taxon>
        <taxon>Polyphaga</taxon>
        <taxon>Elateriformia</taxon>
        <taxon>Elateroidea</taxon>
        <taxon>Elateridae</taxon>
        <taxon>Agrypninae</taxon>
        <taxon>Pyrophorini</taxon>
        <taxon>Ignelater</taxon>
    </lineage>
</organism>
<dbReference type="EMBL" id="VTPC01002991">
    <property type="protein sequence ID" value="KAF2899185.1"/>
    <property type="molecule type" value="Genomic_DNA"/>
</dbReference>
<protein>
    <submittedName>
        <fullName evidence="1">Uncharacterized protein</fullName>
    </submittedName>
</protein>
<reference evidence="1" key="1">
    <citation type="submission" date="2019-08" db="EMBL/GenBank/DDBJ databases">
        <title>The genome of the North American firefly Photinus pyralis.</title>
        <authorList>
            <consortium name="Photinus pyralis genome working group"/>
            <person name="Fallon T.R."/>
            <person name="Sander Lower S.E."/>
            <person name="Weng J.-K."/>
        </authorList>
    </citation>
    <scope>NUCLEOTIDE SEQUENCE</scope>
    <source>
        <strain evidence="1">TRF0915ILg1</strain>
        <tissue evidence="1">Whole body</tissue>
    </source>
</reference>
<comment type="caution">
    <text evidence="1">The sequence shown here is derived from an EMBL/GenBank/DDBJ whole genome shotgun (WGS) entry which is preliminary data.</text>
</comment>